<gene>
    <name evidence="2" type="ORF">FYJ85_06270</name>
</gene>
<sequence>MFWQGILVALVTGAIWCGVGVAYSRAAEKKEGFHLFLLLSALCFLLTSWGAERPGAAPLRELLTVAALMIPAGLLSQFGFLALCGAMRRGSHGVSWGIAQSAMLCPFAAGILLFGEAATPWRLAGMAILLGSLVPLGWPSCTKRAAGRAHRIFLLFAFLAFLLLGAQQTLTLVPNRLPGLGPAALSWRIPLLSLGGLIWIVVVIRRREFGFRSVLPLALLYGVLVAAGQWTMFRAIDLLSHAGAAGVAYPVAIGGCIALFFLYAKWIRGEKTGVTGTAGILLAVLGILLLAC</sequence>
<evidence type="ECO:0000313" key="3">
    <source>
        <dbReference type="Proteomes" id="UP000435649"/>
    </source>
</evidence>
<feature type="transmembrane region" description="Helical" evidence="1">
    <location>
        <begin position="152"/>
        <end position="173"/>
    </location>
</feature>
<dbReference type="RefSeq" id="WP_154417336.1">
    <property type="nucleotide sequence ID" value="NZ_VUNS01000004.1"/>
</dbReference>
<keyword evidence="1" id="KW-0812">Transmembrane</keyword>
<feature type="transmembrane region" description="Helical" evidence="1">
    <location>
        <begin position="185"/>
        <end position="202"/>
    </location>
</feature>
<dbReference type="SUPFAM" id="SSF103481">
    <property type="entry name" value="Multidrug resistance efflux transporter EmrE"/>
    <property type="match status" value="2"/>
</dbReference>
<reference evidence="2 3" key="1">
    <citation type="submission" date="2019-08" db="EMBL/GenBank/DDBJ databases">
        <title>In-depth cultivation of the pig gut microbiome towards novel bacterial diversity and tailored functional studies.</title>
        <authorList>
            <person name="Wylensek D."/>
            <person name="Hitch T.C.A."/>
            <person name="Clavel T."/>
        </authorList>
    </citation>
    <scope>NUCLEOTIDE SEQUENCE [LARGE SCALE GENOMIC DNA]</scope>
    <source>
        <strain evidence="2 3">BBE-744-WT-12</strain>
    </source>
</reference>
<keyword evidence="1" id="KW-0472">Membrane</keyword>
<organism evidence="2 3">
    <name type="scientific">Victivallis lenta</name>
    <dbReference type="NCBI Taxonomy" id="2606640"/>
    <lineage>
        <taxon>Bacteria</taxon>
        <taxon>Pseudomonadati</taxon>
        <taxon>Lentisphaerota</taxon>
        <taxon>Lentisphaeria</taxon>
        <taxon>Victivallales</taxon>
        <taxon>Victivallaceae</taxon>
        <taxon>Victivallis</taxon>
    </lineage>
</organism>
<evidence type="ECO:0000313" key="2">
    <source>
        <dbReference type="EMBL" id="MST96651.1"/>
    </source>
</evidence>
<protein>
    <recommendedName>
        <fullName evidence="4">EamA-like transporter family protein</fullName>
    </recommendedName>
</protein>
<feature type="transmembrane region" description="Helical" evidence="1">
    <location>
        <begin position="63"/>
        <end position="84"/>
    </location>
</feature>
<dbReference type="EMBL" id="VUNS01000004">
    <property type="protein sequence ID" value="MST96651.1"/>
    <property type="molecule type" value="Genomic_DNA"/>
</dbReference>
<dbReference type="InterPro" id="IPR037185">
    <property type="entry name" value="EmrE-like"/>
</dbReference>
<feature type="transmembrane region" description="Helical" evidence="1">
    <location>
        <begin position="214"/>
        <end position="232"/>
    </location>
</feature>
<evidence type="ECO:0000256" key="1">
    <source>
        <dbReference type="SAM" id="Phobius"/>
    </source>
</evidence>
<dbReference type="Proteomes" id="UP000435649">
    <property type="component" value="Unassembled WGS sequence"/>
</dbReference>
<keyword evidence="3" id="KW-1185">Reference proteome</keyword>
<accession>A0A844G1W8</accession>
<feature type="transmembrane region" description="Helical" evidence="1">
    <location>
        <begin position="238"/>
        <end position="262"/>
    </location>
</feature>
<name>A0A844G1W8_9BACT</name>
<feature type="transmembrane region" description="Helical" evidence="1">
    <location>
        <begin position="6"/>
        <end position="26"/>
    </location>
</feature>
<feature type="transmembrane region" description="Helical" evidence="1">
    <location>
        <begin position="121"/>
        <end position="140"/>
    </location>
</feature>
<feature type="transmembrane region" description="Helical" evidence="1">
    <location>
        <begin position="274"/>
        <end position="291"/>
    </location>
</feature>
<feature type="transmembrane region" description="Helical" evidence="1">
    <location>
        <begin position="96"/>
        <end position="115"/>
    </location>
</feature>
<keyword evidence="1" id="KW-1133">Transmembrane helix</keyword>
<feature type="transmembrane region" description="Helical" evidence="1">
    <location>
        <begin position="33"/>
        <end position="51"/>
    </location>
</feature>
<evidence type="ECO:0008006" key="4">
    <source>
        <dbReference type="Google" id="ProtNLM"/>
    </source>
</evidence>
<comment type="caution">
    <text evidence="2">The sequence shown here is derived from an EMBL/GenBank/DDBJ whole genome shotgun (WGS) entry which is preliminary data.</text>
</comment>
<proteinExistence type="predicted"/>
<dbReference type="AlphaFoldDB" id="A0A844G1W8"/>